<dbReference type="Proteomes" id="UP001041814">
    <property type="component" value="Unassembled WGS sequence"/>
</dbReference>
<feature type="transmembrane region" description="Helical" evidence="1">
    <location>
        <begin position="97"/>
        <end position="116"/>
    </location>
</feature>
<protein>
    <recommendedName>
        <fullName evidence="4">4-amino-4-deoxy-L-arabinose transferase-like glycosyltransferase</fullName>
    </recommendedName>
</protein>
<evidence type="ECO:0000256" key="1">
    <source>
        <dbReference type="SAM" id="Phobius"/>
    </source>
</evidence>
<name>A0ABS1DP11_RUBGE</name>
<reference evidence="2" key="1">
    <citation type="submission" date="2017-08" db="EMBL/GenBank/DDBJ databases">
        <authorList>
            <person name="Imhoff J.F."/>
            <person name="Rahn T."/>
            <person name="Kuenzel S."/>
            <person name="Neulinger S.C."/>
        </authorList>
    </citation>
    <scope>NUCLEOTIDE SEQUENCE</scope>
    <source>
        <strain evidence="2">IM 151</strain>
    </source>
</reference>
<evidence type="ECO:0008006" key="4">
    <source>
        <dbReference type="Google" id="ProtNLM"/>
    </source>
</evidence>
<reference evidence="2" key="2">
    <citation type="journal article" date="2020" name="Microorganisms">
        <title>Osmotic Adaptation and Compatible Solute Biosynthesis of Phototrophic Bacteria as Revealed from Genome Analyses.</title>
        <authorList>
            <person name="Imhoff J.F."/>
            <person name="Rahn T."/>
            <person name="Kunzel S."/>
            <person name="Keller A."/>
            <person name="Neulinger S.C."/>
        </authorList>
    </citation>
    <scope>NUCLEOTIDE SEQUENCE</scope>
    <source>
        <strain evidence="2">IM 151</strain>
    </source>
</reference>
<feature type="transmembrane region" description="Helical" evidence="1">
    <location>
        <begin position="429"/>
        <end position="450"/>
    </location>
</feature>
<keyword evidence="1" id="KW-0472">Membrane</keyword>
<dbReference type="RefSeq" id="WP_200377771.1">
    <property type="nucleotide sequence ID" value="NZ_NRRU01000006.1"/>
</dbReference>
<feature type="transmembrane region" description="Helical" evidence="1">
    <location>
        <begin position="197"/>
        <end position="225"/>
    </location>
</feature>
<sequence>MSSPNPALVTQRGARPLPRLALLIFCAAYVLPGVFHRDPWRNADLVAYGLMASMAEGRTPWLAPALGGVPADAALLPHWLGALAIQWLGPLFGDGAFAARIPFALLLGLTLALVWYTTYYLARTQAAQPVAFAFGGEADPVDYARAIADGALLALIATLGLLQLGHETTPELGQLVGVGLFMLALAIAPFRRWQPRVAIVAALLILAGSGAPATALGIGLGGVLVCQRSAYERVRAFVPWVAAATLGSAALAAWLGAWHWRASWPDAEDAITLARQWAWFLWPAWPLGLWTLWQWRRHLTHRHISVPLVTVAVAMAGCIATNLNERLLMLAVPGLAVLAAFALPTLKRASSAAIDWFSMFFFSICAITIWVVYVAMQTGTPAKPAANVARLVPGFVVQFEPLELVFAAVGTLAWLWLLRWRTGRHREALWKSMVIPAGGVALCWLLLMTLCRPPLDYARSSRPEVERLRAYVAPGSCIAAPSAPAVAVAALEVFGPYRVDARTELAATGCENLLYRVRGSKPPPAPPGWVHVATLQRMQDRDRGERLALYRRQAAPAGAVDAGAR</sequence>
<feature type="transmembrane region" description="Helical" evidence="1">
    <location>
        <begin position="328"/>
        <end position="346"/>
    </location>
</feature>
<keyword evidence="1" id="KW-0812">Transmembrane</keyword>
<comment type="caution">
    <text evidence="2">The sequence shown here is derived from an EMBL/GenBank/DDBJ whole genome shotgun (WGS) entry which is preliminary data.</text>
</comment>
<evidence type="ECO:0000313" key="2">
    <source>
        <dbReference type="EMBL" id="MBK1711696.1"/>
    </source>
</evidence>
<feature type="transmembrane region" description="Helical" evidence="1">
    <location>
        <begin position="277"/>
        <end position="293"/>
    </location>
</feature>
<keyword evidence="1" id="KW-1133">Transmembrane helix</keyword>
<feature type="transmembrane region" description="Helical" evidence="1">
    <location>
        <begin position="143"/>
        <end position="165"/>
    </location>
</feature>
<evidence type="ECO:0000313" key="3">
    <source>
        <dbReference type="Proteomes" id="UP001041814"/>
    </source>
</evidence>
<proteinExistence type="predicted"/>
<organism evidence="2 3">
    <name type="scientific">Rubrivivax gelatinosus</name>
    <name type="common">Rhodocyclus gelatinosus</name>
    <name type="synonym">Rhodopseudomonas gelatinosa</name>
    <dbReference type="NCBI Taxonomy" id="28068"/>
    <lineage>
        <taxon>Bacteria</taxon>
        <taxon>Pseudomonadati</taxon>
        <taxon>Pseudomonadota</taxon>
        <taxon>Betaproteobacteria</taxon>
        <taxon>Burkholderiales</taxon>
        <taxon>Sphaerotilaceae</taxon>
        <taxon>Rubrivivax</taxon>
    </lineage>
</organism>
<feature type="transmembrane region" description="Helical" evidence="1">
    <location>
        <begin position="305"/>
        <end position="322"/>
    </location>
</feature>
<feature type="transmembrane region" description="Helical" evidence="1">
    <location>
        <begin position="172"/>
        <end position="191"/>
    </location>
</feature>
<feature type="transmembrane region" description="Helical" evidence="1">
    <location>
        <begin position="395"/>
        <end position="417"/>
    </location>
</feature>
<dbReference type="EMBL" id="NRRU01000006">
    <property type="protein sequence ID" value="MBK1711696.1"/>
    <property type="molecule type" value="Genomic_DNA"/>
</dbReference>
<feature type="transmembrane region" description="Helical" evidence="1">
    <location>
        <begin position="237"/>
        <end position="257"/>
    </location>
</feature>
<accession>A0ABS1DP11</accession>
<feature type="transmembrane region" description="Helical" evidence="1">
    <location>
        <begin position="353"/>
        <end position="375"/>
    </location>
</feature>
<gene>
    <name evidence="2" type="ORF">CKO43_02745</name>
</gene>
<keyword evidence="3" id="KW-1185">Reference proteome</keyword>